<protein>
    <submittedName>
        <fullName evidence="3">Nucleoside-diphosphate-sugar epimerase</fullName>
    </submittedName>
</protein>
<organism evidence="3 4">
    <name type="scientific">Halapricum desulfuricans</name>
    <dbReference type="NCBI Taxonomy" id="2841257"/>
    <lineage>
        <taxon>Archaea</taxon>
        <taxon>Methanobacteriati</taxon>
        <taxon>Methanobacteriota</taxon>
        <taxon>Stenosarchaea group</taxon>
        <taxon>Halobacteria</taxon>
        <taxon>Halobacteriales</taxon>
        <taxon>Haloarculaceae</taxon>
        <taxon>Halapricum</taxon>
    </lineage>
</organism>
<dbReference type="EMBL" id="CP064791">
    <property type="protein sequence ID" value="QSG14054.1"/>
    <property type="molecule type" value="Genomic_DNA"/>
</dbReference>
<sequence length="326" mass="35952">MTDDFHVAVTGGAGYIGSRVIERLQATHPDWTVTGIDNFYRGDVRQVGDVEIQHVDIRERDRLETALDGADVVIHLAAVSGVDDCRNNADLAQAVNVDGTANVAWFCRKRGAAMAFPFSMAVLGDPDQFPITIDQPRDPMNWYGRTKVLGERLVETYADGAFPAHLFMKSNLYGDHVVGDTVVSKGTVINFFLGRAMAGEPLTVYEPGSQARNYIHVKDVARAYVRSAERFKAQLTAGETGVEKYEIASDQDPSVMTVAEQVQAIATEYGIDVDIELVENPRAGEETLVEQFDVDTTAAHGTLGWDTEYTVEDAVRELFERRADEQ</sequence>
<proteinExistence type="inferred from homology"/>
<dbReference type="Gene3D" id="3.40.50.720">
    <property type="entry name" value="NAD(P)-binding Rossmann-like Domain"/>
    <property type="match status" value="1"/>
</dbReference>
<dbReference type="InterPro" id="IPR036291">
    <property type="entry name" value="NAD(P)-bd_dom_sf"/>
</dbReference>
<dbReference type="InterPro" id="IPR001509">
    <property type="entry name" value="Epimerase_deHydtase"/>
</dbReference>
<feature type="domain" description="NAD-dependent epimerase/dehydratase" evidence="2">
    <location>
        <begin position="7"/>
        <end position="233"/>
    </location>
</feature>
<dbReference type="SUPFAM" id="SSF51735">
    <property type="entry name" value="NAD(P)-binding Rossmann-fold domains"/>
    <property type="match status" value="1"/>
</dbReference>
<dbReference type="PANTHER" id="PTHR43000">
    <property type="entry name" value="DTDP-D-GLUCOSE 4,6-DEHYDRATASE-RELATED"/>
    <property type="match status" value="1"/>
</dbReference>
<dbReference type="RefSeq" id="WP_229122000.1">
    <property type="nucleotide sequence ID" value="NZ_CP064791.1"/>
</dbReference>
<name>A0A897NNP8_9EURY</name>
<gene>
    <name evidence="3" type="primary">wcaG5</name>
    <name evidence="3" type="ORF">HSEST_0507</name>
</gene>
<dbReference type="Pfam" id="PF01370">
    <property type="entry name" value="Epimerase"/>
    <property type="match status" value="1"/>
</dbReference>
<evidence type="ECO:0000259" key="2">
    <source>
        <dbReference type="Pfam" id="PF01370"/>
    </source>
</evidence>
<keyword evidence="4" id="KW-1185">Reference proteome</keyword>
<accession>A0A897NNP8</accession>
<dbReference type="GeneID" id="68857146"/>
<comment type="similarity">
    <text evidence="1">Belongs to the NAD(P)-dependent epimerase/dehydratase family.</text>
</comment>
<evidence type="ECO:0000256" key="1">
    <source>
        <dbReference type="ARBA" id="ARBA00007637"/>
    </source>
</evidence>
<dbReference type="AlphaFoldDB" id="A0A897NNP8"/>
<reference evidence="3 4" key="1">
    <citation type="submission" date="2020-11" db="EMBL/GenBank/DDBJ databases">
        <title>Carbohydrate-dependent, anaerobic sulfur respiration: A novel catabolism in halophilic archaea.</title>
        <authorList>
            <person name="Sorokin D.Y."/>
            <person name="Messina E."/>
            <person name="Smedile F."/>
            <person name="La Cono V."/>
            <person name="Hallsworth J.E."/>
            <person name="Yakimov M.M."/>
        </authorList>
    </citation>
    <scope>NUCLEOTIDE SEQUENCE [LARGE SCALE GENOMIC DNA]</scope>
    <source>
        <strain evidence="3 4">HSR-Est</strain>
    </source>
</reference>
<dbReference type="Proteomes" id="UP000663292">
    <property type="component" value="Chromosome"/>
</dbReference>
<evidence type="ECO:0000313" key="4">
    <source>
        <dbReference type="Proteomes" id="UP000663292"/>
    </source>
</evidence>
<evidence type="ECO:0000313" key="3">
    <source>
        <dbReference type="EMBL" id="QSG14054.1"/>
    </source>
</evidence>